<gene>
    <name evidence="2" type="ORF">SAMN04488567_0996</name>
</gene>
<dbReference type="AlphaFoldDB" id="A0A1G7AKV1"/>
<organism evidence="2 3">
    <name type="scientific">Limimaricola pyoseonensis</name>
    <dbReference type="NCBI Taxonomy" id="521013"/>
    <lineage>
        <taxon>Bacteria</taxon>
        <taxon>Pseudomonadati</taxon>
        <taxon>Pseudomonadota</taxon>
        <taxon>Alphaproteobacteria</taxon>
        <taxon>Rhodobacterales</taxon>
        <taxon>Paracoccaceae</taxon>
        <taxon>Limimaricola</taxon>
    </lineage>
</organism>
<feature type="compositionally biased region" description="Basic and acidic residues" evidence="1">
    <location>
        <begin position="1"/>
        <end position="12"/>
    </location>
</feature>
<evidence type="ECO:0000313" key="2">
    <source>
        <dbReference type="EMBL" id="SDE15097.1"/>
    </source>
</evidence>
<keyword evidence="3" id="KW-1185">Reference proteome</keyword>
<dbReference type="STRING" id="521013.SAMN04488567_0996"/>
<dbReference type="Proteomes" id="UP000198922">
    <property type="component" value="Unassembled WGS sequence"/>
</dbReference>
<feature type="compositionally biased region" description="Low complexity" evidence="1">
    <location>
        <begin position="49"/>
        <end position="58"/>
    </location>
</feature>
<reference evidence="3" key="1">
    <citation type="submission" date="2016-10" db="EMBL/GenBank/DDBJ databases">
        <authorList>
            <person name="Varghese N."/>
            <person name="Submissions S."/>
        </authorList>
    </citation>
    <scope>NUCLEOTIDE SEQUENCE [LARGE SCALE GENOMIC DNA]</scope>
    <source>
        <strain evidence="3">DSM 21424</strain>
    </source>
</reference>
<proteinExistence type="predicted"/>
<protein>
    <submittedName>
        <fullName evidence="2">Uncharacterized protein</fullName>
    </submittedName>
</protein>
<accession>A0A1G7AKV1</accession>
<sequence length="58" mass="6411">MHDVRTRMEGLHDLLTGGAGHPTGRRAAAPRHLWGDLGLPDGKPRSPRRSLPAPLLRW</sequence>
<evidence type="ECO:0000313" key="3">
    <source>
        <dbReference type="Proteomes" id="UP000198922"/>
    </source>
</evidence>
<name>A0A1G7AKV1_9RHOB</name>
<feature type="region of interest" description="Disordered" evidence="1">
    <location>
        <begin position="1"/>
        <end position="58"/>
    </location>
</feature>
<dbReference type="EMBL" id="FNAT01000001">
    <property type="protein sequence ID" value="SDE15097.1"/>
    <property type="molecule type" value="Genomic_DNA"/>
</dbReference>
<evidence type="ECO:0000256" key="1">
    <source>
        <dbReference type="SAM" id="MobiDB-lite"/>
    </source>
</evidence>